<accession>A0A4S2JRS0</accession>
<name>A0A4S2JRS0_9HYME</name>
<reference evidence="1 2" key="1">
    <citation type="journal article" date="2019" name="Philos. Trans. R. Soc. Lond., B, Biol. Sci.">
        <title>Ant behaviour and brain gene expression of defending hosts depend on the ecological success of the intruding social parasite.</title>
        <authorList>
            <person name="Kaur R."/>
            <person name="Stoldt M."/>
            <person name="Jongepier E."/>
            <person name="Feldmeyer B."/>
            <person name="Menzel F."/>
            <person name="Bornberg-Bauer E."/>
            <person name="Foitzik S."/>
        </authorList>
    </citation>
    <scope>NUCLEOTIDE SEQUENCE [LARGE SCALE GENOMIC DNA]</scope>
    <source>
        <tissue evidence="1">Whole body</tissue>
    </source>
</reference>
<comment type="caution">
    <text evidence="1">The sequence shown here is derived from an EMBL/GenBank/DDBJ whole genome shotgun (WGS) entry which is preliminary data.</text>
</comment>
<evidence type="ECO:0000313" key="2">
    <source>
        <dbReference type="Proteomes" id="UP000310200"/>
    </source>
</evidence>
<proteinExistence type="predicted"/>
<dbReference type="Proteomes" id="UP000310200">
    <property type="component" value="Unassembled WGS sequence"/>
</dbReference>
<keyword evidence="2" id="KW-1185">Reference proteome</keyword>
<gene>
    <name evidence="1" type="ORF">DBV15_12898</name>
</gene>
<dbReference type="EMBL" id="QBLH01003377">
    <property type="protein sequence ID" value="TGZ38580.1"/>
    <property type="molecule type" value="Genomic_DNA"/>
</dbReference>
<feature type="non-terminal residue" evidence="1">
    <location>
        <position position="107"/>
    </location>
</feature>
<sequence length="107" mass="12581">MADESNTMHVAIRFFSDESKKVLCVPITDVSNLDIEKDYINEPFYIKKYEGSTDKFHFSPGQVLSSVGTLEQLLNRKTRFKFSKMRRSDAIQRLRLQHREIPEQINK</sequence>
<protein>
    <submittedName>
        <fullName evidence="1">Uncharacterized protein</fullName>
    </submittedName>
</protein>
<evidence type="ECO:0000313" key="1">
    <source>
        <dbReference type="EMBL" id="TGZ38580.1"/>
    </source>
</evidence>
<organism evidence="1 2">
    <name type="scientific">Temnothorax longispinosus</name>
    <dbReference type="NCBI Taxonomy" id="300112"/>
    <lineage>
        <taxon>Eukaryota</taxon>
        <taxon>Metazoa</taxon>
        <taxon>Ecdysozoa</taxon>
        <taxon>Arthropoda</taxon>
        <taxon>Hexapoda</taxon>
        <taxon>Insecta</taxon>
        <taxon>Pterygota</taxon>
        <taxon>Neoptera</taxon>
        <taxon>Endopterygota</taxon>
        <taxon>Hymenoptera</taxon>
        <taxon>Apocrita</taxon>
        <taxon>Aculeata</taxon>
        <taxon>Formicoidea</taxon>
        <taxon>Formicidae</taxon>
        <taxon>Myrmicinae</taxon>
        <taxon>Temnothorax</taxon>
    </lineage>
</organism>
<dbReference type="AlphaFoldDB" id="A0A4S2JRS0"/>